<accession>A0A2T5U5B8</accession>
<dbReference type="AlphaFoldDB" id="A0A2T5U5B8"/>
<proteinExistence type="predicted"/>
<comment type="caution">
    <text evidence="1">The sequence shown here is derived from an EMBL/GenBank/DDBJ whole genome shotgun (WGS) entry which is preliminary data.</text>
</comment>
<name>A0A2T5U5B8_9SPHN</name>
<evidence type="ECO:0000313" key="1">
    <source>
        <dbReference type="EMBL" id="PTW46706.1"/>
    </source>
</evidence>
<sequence>MVFAILGPDFRQDHGGAPVLVARGFARSYQRVQTIWSDDPR</sequence>
<gene>
    <name evidence="1" type="ORF">C8J25_10441</name>
</gene>
<protein>
    <submittedName>
        <fullName evidence="1">Uncharacterized protein</fullName>
    </submittedName>
</protein>
<dbReference type="Proteomes" id="UP000244013">
    <property type="component" value="Unassembled WGS sequence"/>
</dbReference>
<reference evidence="1 2" key="1">
    <citation type="submission" date="2018-04" db="EMBL/GenBank/DDBJ databases">
        <title>Genomic Encyclopedia of Type Strains, Phase III (KMG-III): the genomes of soil and plant-associated and newly described type strains.</title>
        <authorList>
            <person name="Whitman W."/>
        </authorList>
    </citation>
    <scope>NUCLEOTIDE SEQUENCE [LARGE SCALE GENOMIC DNA]</scope>
    <source>
        <strain evidence="1 2">MA-olki</strain>
    </source>
</reference>
<evidence type="ECO:0000313" key="2">
    <source>
        <dbReference type="Proteomes" id="UP000244013"/>
    </source>
</evidence>
<organism evidence="1 2">
    <name type="scientific">Sphingomonas faeni</name>
    <dbReference type="NCBI Taxonomy" id="185950"/>
    <lineage>
        <taxon>Bacteria</taxon>
        <taxon>Pseudomonadati</taxon>
        <taxon>Pseudomonadota</taxon>
        <taxon>Alphaproteobacteria</taxon>
        <taxon>Sphingomonadales</taxon>
        <taxon>Sphingomonadaceae</taxon>
        <taxon>Sphingomonas</taxon>
    </lineage>
</organism>
<dbReference type="EMBL" id="QAYE01000004">
    <property type="protein sequence ID" value="PTW46706.1"/>
    <property type="molecule type" value="Genomic_DNA"/>
</dbReference>